<feature type="domain" description="ABC3 transporter permease C-terminal" evidence="7">
    <location>
        <begin position="866"/>
        <end position="982"/>
    </location>
</feature>
<sequence>MSRSGLLARRAGAHRGLLVLVLLLVAAVTAAVGTTLVAVRSAETAITDEGLTAADGRVATLVVTTRLRADPDGARGQEEAFSETAARLFAGVPYRLDVQEVPDDDSDDPFLRWTLVPDLAGTSPADLPVLASGAEALGPVLLDDDAVSERGVTVTGELGQRAQATAAAVRAASAVTLVPLLLLALVGLVAVAQVARLLAATRETEVRLLLARGASPAQVTLAAAGEALVVCAVAAMLGGAGAAAWLALGGSGGATAGALAAGVLVPAAAVAVLAAATLAVVAGLQARAAAAGRPAELSGRGRRAAAFGTVALTVVAAGVTLWLLRRYGSPLVPTPDGGQTDVAAAAAPALALAAAAVLVVAALGPLARGWAAVVARGRGAGGVLVARQVSRRLAVVAVPIVLVVLACGSLVLAATYAGTSQRLRADTALLATGTDVRVVGAGDRAGAEGVPSDVSSELAALDGVAGAEPVLVATGAVDHVPASTVALDPAAAGAVLRVPDGAEGPAAMLAPLDGDDPFAGAPALPPGTDTLALGVTGSLVLGELELEPGARVDRRLSWAELLAATRGDDRGRRELAQLEDSGVELRLWLADGRGRLTGVEAGTLGYDLDGDGDPGSDQAGTIRAGRGSEELTVPLPPQVRDAPAGQRLVGLDLVPTGIFEWRAVLDLAVDSVEATAGDAVPAPVALEAGAWVPATGLGMEASRLGGPPSGFGARLELGSDQPGTYRVVPAGAAAEHLPAVVSRPLADRLDLEAGERTELPVGTTPVTVEVAGVADAVPGAGQPAAALVGLADLQAWQLDRLPTVPAPGEVWVGATDARRADGGLAGLAEAAGEVAGAPGLADVTSSEVPPGAADAAGPVRAAFEVAAAGAVVLAVVGVAAAAVTTLRTRRPEVAVLRAVGVPPRAQGGARAAELLVVGVAAAAVGLAVGVVVSAAVVPGLAGATLTGATVVPAVVPDVAWSALAAPGVVLLAGLVGVAVTIRARVVAQARDTAYREEVR</sequence>
<keyword evidence="9" id="KW-1185">Reference proteome</keyword>
<evidence type="ECO:0000313" key="8">
    <source>
        <dbReference type="EMBL" id="GGI08379.1"/>
    </source>
</evidence>
<dbReference type="RefSeq" id="WP_188523637.1">
    <property type="nucleotide sequence ID" value="NZ_BMDG01000006.1"/>
</dbReference>
<dbReference type="Proteomes" id="UP000632535">
    <property type="component" value="Unassembled WGS sequence"/>
</dbReference>
<feature type="transmembrane region" description="Helical" evidence="6">
    <location>
        <begin position="304"/>
        <end position="324"/>
    </location>
</feature>
<dbReference type="EMBL" id="BMDG01000006">
    <property type="protein sequence ID" value="GGI08379.1"/>
    <property type="molecule type" value="Genomic_DNA"/>
</dbReference>
<evidence type="ECO:0000256" key="3">
    <source>
        <dbReference type="ARBA" id="ARBA00022692"/>
    </source>
</evidence>
<evidence type="ECO:0000313" key="9">
    <source>
        <dbReference type="Proteomes" id="UP000632535"/>
    </source>
</evidence>
<feature type="transmembrane region" description="Helical" evidence="6">
    <location>
        <begin position="344"/>
        <end position="366"/>
    </location>
</feature>
<proteinExistence type="predicted"/>
<keyword evidence="2" id="KW-1003">Cell membrane</keyword>
<dbReference type="InterPro" id="IPR003838">
    <property type="entry name" value="ABC3_permease_C"/>
</dbReference>
<evidence type="ECO:0000256" key="1">
    <source>
        <dbReference type="ARBA" id="ARBA00004651"/>
    </source>
</evidence>
<evidence type="ECO:0000256" key="5">
    <source>
        <dbReference type="ARBA" id="ARBA00023136"/>
    </source>
</evidence>
<evidence type="ECO:0000256" key="2">
    <source>
        <dbReference type="ARBA" id="ARBA00022475"/>
    </source>
</evidence>
<protein>
    <recommendedName>
        <fullName evidence="7">ABC3 transporter permease C-terminal domain-containing protein</fullName>
    </recommendedName>
</protein>
<reference evidence="9" key="1">
    <citation type="journal article" date="2019" name="Int. J. Syst. Evol. Microbiol.">
        <title>The Global Catalogue of Microorganisms (GCM) 10K type strain sequencing project: providing services to taxonomists for standard genome sequencing and annotation.</title>
        <authorList>
            <consortium name="The Broad Institute Genomics Platform"/>
            <consortium name="The Broad Institute Genome Sequencing Center for Infectious Disease"/>
            <person name="Wu L."/>
            <person name="Ma J."/>
        </authorList>
    </citation>
    <scope>NUCLEOTIDE SEQUENCE [LARGE SCALE GENOMIC DNA]</scope>
    <source>
        <strain evidence="9">CCM 8653</strain>
    </source>
</reference>
<comment type="subcellular location">
    <subcellularLocation>
        <location evidence="1">Cell membrane</location>
        <topology evidence="1">Multi-pass membrane protein</topology>
    </subcellularLocation>
</comment>
<feature type="transmembrane region" description="Helical" evidence="6">
    <location>
        <begin position="865"/>
        <end position="886"/>
    </location>
</feature>
<evidence type="ECO:0000256" key="4">
    <source>
        <dbReference type="ARBA" id="ARBA00022989"/>
    </source>
</evidence>
<evidence type="ECO:0000256" key="6">
    <source>
        <dbReference type="SAM" id="Phobius"/>
    </source>
</evidence>
<evidence type="ECO:0000259" key="7">
    <source>
        <dbReference type="Pfam" id="PF02687"/>
    </source>
</evidence>
<gene>
    <name evidence="8" type="ORF">GCM10007368_20870</name>
</gene>
<keyword evidence="4 6" id="KW-1133">Transmembrane helix</keyword>
<feature type="transmembrane region" description="Helical" evidence="6">
    <location>
        <begin position="258"/>
        <end position="284"/>
    </location>
</feature>
<feature type="transmembrane region" description="Helical" evidence="6">
    <location>
        <begin position="958"/>
        <end position="981"/>
    </location>
</feature>
<accession>A0ABQ2B5D1</accession>
<comment type="caution">
    <text evidence="8">The sequence shown here is derived from an EMBL/GenBank/DDBJ whole genome shotgun (WGS) entry which is preliminary data.</text>
</comment>
<dbReference type="Pfam" id="PF02687">
    <property type="entry name" value="FtsX"/>
    <property type="match status" value="1"/>
</dbReference>
<feature type="transmembrane region" description="Helical" evidence="6">
    <location>
        <begin position="219"/>
        <end position="246"/>
    </location>
</feature>
<organism evidence="8 9">
    <name type="scientific">Isoptericola cucumis</name>
    <dbReference type="NCBI Taxonomy" id="1776856"/>
    <lineage>
        <taxon>Bacteria</taxon>
        <taxon>Bacillati</taxon>
        <taxon>Actinomycetota</taxon>
        <taxon>Actinomycetes</taxon>
        <taxon>Micrococcales</taxon>
        <taxon>Promicromonosporaceae</taxon>
        <taxon>Isoptericola</taxon>
    </lineage>
</organism>
<feature type="transmembrane region" description="Helical" evidence="6">
    <location>
        <begin position="177"/>
        <end position="198"/>
    </location>
</feature>
<keyword evidence="3 6" id="KW-0812">Transmembrane</keyword>
<keyword evidence="5 6" id="KW-0472">Membrane</keyword>
<feature type="transmembrane region" description="Helical" evidence="6">
    <location>
        <begin position="393"/>
        <end position="417"/>
    </location>
</feature>
<name>A0ABQ2B5D1_9MICO</name>
<feature type="transmembrane region" description="Helical" evidence="6">
    <location>
        <begin position="914"/>
        <end position="938"/>
    </location>
</feature>